<dbReference type="Proteomes" id="UP000287171">
    <property type="component" value="Unassembled WGS sequence"/>
</dbReference>
<gene>
    <name evidence="3" type="ORF">KDA_48780</name>
</gene>
<evidence type="ECO:0000313" key="4">
    <source>
        <dbReference type="Proteomes" id="UP000287171"/>
    </source>
</evidence>
<dbReference type="AlphaFoldDB" id="A0A402BDG1"/>
<evidence type="ECO:0000259" key="2">
    <source>
        <dbReference type="Pfam" id="PF12706"/>
    </source>
</evidence>
<dbReference type="PANTHER" id="PTHR43546:SF9">
    <property type="entry name" value="L-ASCORBATE-6-PHOSPHATE LACTONASE ULAG-RELATED"/>
    <property type="match status" value="1"/>
</dbReference>
<accession>A0A402BDG1</accession>
<feature type="domain" description="Metallo-beta-lactamase" evidence="2">
    <location>
        <begin position="18"/>
        <end position="211"/>
    </location>
</feature>
<name>A0A402BDG1_9CHLR</name>
<evidence type="ECO:0000313" key="3">
    <source>
        <dbReference type="EMBL" id="GCE29394.1"/>
    </source>
</evidence>
<dbReference type="PANTHER" id="PTHR43546">
    <property type="entry name" value="UPF0173 METAL-DEPENDENT HYDROLASE MJ1163-RELATED"/>
    <property type="match status" value="1"/>
</dbReference>
<dbReference type="GO" id="GO:0016787">
    <property type="term" value="F:hydrolase activity"/>
    <property type="evidence" value="ECO:0007669"/>
    <property type="project" value="UniProtKB-KW"/>
</dbReference>
<dbReference type="OrthoDB" id="9805728at2"/>
<protein>
    <recommendedName>
        <fullName evidence="2">Metallo-beta-lactamase domain-containing protein</fullName>
    </recommendedName>
</protein>
<organism evidence="3 4">
    <name type="scientific">Dictyobacter alpinus</name>
    <dbReference type="NCBI Taxonomy" id="2014873"/>
    <lineage>
        <taxon>Bacteria</taxon>
        <taxon>Bacillati</taxon>
        <taxon>Chloroflexota</taxon>
        <taxon>Ktedonobacteria</taxon>
        <taxon>Ktedonobacterales</taxon>
        <taxon>Dictyobacteraceae</taxon>
        <taxon>Dictyobacter</taxon>
    </lineage>
</organism>
<keyword evidence="4" id="KW-1185">Reference proteome</keyword>
<dbReference type="Pfam" id="PF12706">
    <property type="entry name" value="Lactamase_B_2"/>
    <property type="match status" value="1"/>
</dbReference>
<comment type="caution">
    <text evidence="3">The sequence shown here is derived from an EMBL/GenBank/DDBJ whole genome shotgun (WGS) entry which is preliminary data.</text>
</comment>
<dbReference type="InterPro" id="IPR001279">
    <property type="entry name" value="Metallo-B-lactamas"/>
</dbReference>
<dbReference type="SUPFAM" id="SSF56281">
    <property type="entry name" value="Metallo-hydrolase/oxidoreductase"/>
    <property type="match status" value="1"/>
</dbReference>
<proteinExistence type="predicted"/>
<dbReference type="InterPro" id="IPR036866">
    <property type="entry name" value="RibonucZ/Hydroxyglut_hydro"/>
</dbReference>
<sequence>MQIQLIRSATLRIVYAGHTFLIDPYLAAKQTLPSYAGRSLNPLVDLPLTPQEILARVEMVLISHLHSDHFDQAGRTAMSKDLPLFCQPADQERIAAYGFQHVMPIEPSVVWNGITIMRVPGQHGKGEVLADMGEVSGFVFQHEQEPTCYWAGDTIWYEGVQETIGRTHPAVIVTHSCGATWGQKGFIVMDAEQTVAVCQAAPNSTVVATHMDSVDHATISRSDLRAYAREHGIRDTHLLIPQDGETLTFA</sequence>
<dbReference type="InterPro" id="IPR050114">
    <property type="entry name" value="UPF0173_UPF0282_UlaG_hydrolase"/>
</dbReference>
<dbReference type="EMBL" id="BIFT01000002">
    <property type="protein sequence ID" value="GCE29394.1"/>
    <property type="molecule type" value="Genomic_DNA"/>
</dbReference>
<keyword evidence="1" id="KW-0378">Hydrolase</keyword>
<dbReference type="RefSeq" id="WP_126629665.1">
    <property type="nucleotide sequence ID" value="NZ_BIFT01000002.1"/>
</dbReference>
<evidence type="ECO:0000256" key="1">
    <source>
        <dbReference type="ARBA" id="ARBA00022801"/>
    </source>
</evidence>
<reference evidence="4" key="1">
    <citation type="submission" date="2018-12" db="EMBL/GenBank/DDBJ databases">
        <title>Tengunoibacter tsumagoiensis gen. nov., sp. nov., Dictyobacter kobayashii sp. nov., D. alpinus sp. nov., and D. joshuensis sp. nov. and description of Dictyobacteraceae fam. nov. within the order Ktedonobacterales isolated from Tengu-no-mugimeshi.</title>
        <authorList>
            <person name="Wang C.M."/>
            <person name="Zheng Y."/>
            <person name="Sakai Y."/>
            <person name="Toyoda A."/>
            <person name="Minakuchi Y."/>
            <person name="Abe K."/>
            <person name="Yokota A."/>
            <person name="Yabe S."/>
        </authorList>
    </citation>
    <scope>NUCLEOTIDE SEQUENCE [LARGE SCALE GENOMIC DNA]</scope>
    <source>
        <strain evidence="4">Uno16</strain>
    </source>
</reference>
<dbReference type="Gene3D" id="3.60.15.10">
    <property type="entry name" value="Ribonuclease Z/Hydroxyacylglutathione hydrolase-like"/>
    <property type="match status" value="1"/>
</dbReference>